<dbReference type="Proteomes" id="UP001346869">
    <property type="component" value="Unassembled WGS sequence"/>
</dbReference>
<name>A0AAN8AWG2_ELEMC</name>
<comment type="caution">
    <text evidence="1">The sequence shown here is derived from an EMBL/GenBank/DDBJ whole genome shotgun (WGS) entry which is preliminary data.</text>
</comment>
<sequence>MRNPSHLGQRSGDRDGLIAGITIAGEGFLGSANGLRPWIPEGSLGVPVLFVACTLQSEPRHCPPAPTSPAIWHFLVRNVNSAALQCTFQCRVWLLIDHSSLSSVGHH</sequence>
<protein>
    <submittedName>
        <fullName evidence="1">Uncharacterized protein</fullName>
    </submittedName>
</protein>
<organism evidence="1 2">
    <name type="scientific">Eleginops maclovinus</name>
    <name type="common">Patagonian blennie</name>
    <name type="synonym">Eleginus maclovinus</name>
    <dbReference type="NCBI Taxonomy" id="56733"/>
    <lineage>
        <taxon>Eukaryota</taxon>
        <taxon>Metazoa</taxon>
        <taxon>Chordata</taxon>
        <taxon>Craniata</taxon>
        <taxon>Vertebrata</taxon>
        <taxon>Euteleostomi</taxon>
        <taxon>Actinopterygii</taxon>
        <taxon>Neopterygii</taxon>
        <taxon>Teleostei</taxon>
        <taxon>Neoteleostei</taxon>
        <taxon>Acanthomorphata</taxon>
        <taxon>Eupercaria</taxon>
        <taxon>Perciformes</taxon>
        <taxon>Notothenioidei</taxon>
        <taxon>Eleginopidae</taxon>
        <taxon>Eleginops</taxon>
    </lineage>
</organism>
<proteinExistence type="predicted"/>
<evidence type="ECO:0000313" key="1">
    <source>
        <dbReference type="EMBL" id="KAK5870492.1"/>
    </source>
</evidence>
<dbReference type="AlphaFoldDB" id="A0AAN8AWG2"/>
<dbReference type="EMBL" id="JAUZQC010000005">
    <property type="protein sequence ID" value="KAK5870492.1"/>
    <property type="molecule type" value="Genomic_DNA"/>
</dbReference>
<accession>A0AAN8AWG2</accession>
<gene>
    <name evidence="1" type="ORF">PBY51_003434</name>
</gene>
<reference evidence="1 2" key="2">
    <citation type="journal article" date="2023" name="Mol. Biol. Evol.">
        <title>Genomics of Secondarily Temperate Adaptation in the Only Non-Antarctic Icefish.</title>
        <authorList>
            <person name="Rivera-Colon A.G."/>
            <person name="Rayamajhi N."/>
            <person name="Minhas B.F."/>
            <person name="Madrigal G."/>
            <person name="Bilyk K.T."/>
            <person name="Yoon V."/>
            <person name="Hune M."/>
            <person name="Gregory S."/>
            <person name="Cheng C.H.C."/>
            <person name="Catchen J.M."/>
        </authorList>
    </citation>
    <scope>NUCLEOTIDE SEQUENCE [LARGE SCALE GENOMIC DNA]</scope>
    <source>
        <strain evidence="1">JMC-PN-2008</strain>
    </source>
</reference>
<reference evidence="1 2" key="1">
    <citation type="journal article" date="2023" name="Genes (Basel)">
        <title>Chromosome-Level Genome Assembly and Circadian Gene Repertoire of the Patagonia Blennie Eleginops maclovinus-The Closest Ancestral Proxy of Antarctic Cryonotothenioids.</title>
        <authorList>
            <person name="Cheng C.C."/>
            <person name="Rivera-Colon A.G."/>
            <person name="Minhas B.F."/>
            <person name="Wilson L."/>
            <person name="Rayamajhi N."/>
            <person name="Vargas-Chacoff L."/>
            <person name="Catchen J.M."/>
        </authorList>
    </citation>
    <scope>NUCLEOTIDE SEQUENCE [LARGE SCALE GENOMIC DNA]</scope>
    <source>
        <strain evidence="1">JMC-PN-2008</strain>
    </source>
</reference>
<evidence type="ECO:0000313" key="2">
    <source>
        <dbReference type="Proteomes" id="UP001346869"/>
    </source>
</evidence>
<keyword evidence="2" id="KW-1185">Reference proteome</keyword>